<dbReference type="PANTHER" id="PTHR12941:SF10">
    <property type="entry name" value="ER MEMBRANE PROTEIN COMPLEX SUBUNIT 8_9 HOMOLOG"/>
    <property type="match status" value="1"/>
</dbReference>
<evidence type="ECO:0000259" key="2">
    <source>
        <dbReference type="PROSITE" id="PS50249"/>
    </source>
</evidence>
<reference evidence="4" key="3">
    <citation type="submission" date="2018-08" db="EMBL/GenBank/DDBJ databases">
        <authorList>
            <person name="Guldener U."/>
        </authorList>
    </citation>
    <scope>NUCLEOTIDE SEQUENCE</scope>
    <source>
        <strain evidence="4">UB2</strain>
    </source>
</reference>
<dbReference type="EMBL" id="LT558125">
    <property type="protein sequence ID" value="SAM82952.1"/>
    <property type="molecule type" value="Genomic_DNA"/>
</dbReference>
<accession>A0A1K0G5Z5</accession>
<dbReference type="InterPro" id="IPR005366">
    <property type="entry name" value="EMC8/9"/>
</dbReference>
<evidence type="ECO:0000313" key="5">
    <source>
        <dbReference type="Proteomes" id="UP000179920"/>
    </source>
</evidence>
<organism evidence="3 5">
    <name type="scientific">Ustilago bromivora</name>
    <dbReference type="NCBI Taxonomy" id="307758"/>
    <lineage>
        <taxon>Eukaryota</taxon>
        <taxon>Fungi</taxon>
        <taxon>Dikarya</taxon>
        <taxon>Basidiomycota</taxon>
        <taxon>Ustilaginomycotina</taxon>
        <taxon>Ustilaginomycetes</taxon>
        <taxon>Ustilaginales</taxon>
        <taxon>Ustilaginaceae</taxon>
        <taxon>Ustilago</taxon>
    </lineage>
</organism>
<sequence>MSSISSVRVSPLAYKKLILHTAKYPTARVFGLLLADTTSSSNLTITDSIPLSHHWTALAPMAEAALSLASAFASSKNLAVVGLYEAPELVSDRNVSQQASKLAEKIATLVGKEALLLHINNATLLSPNNHSLSGFTVPANTSTGGKGEAKPKQLQESAVLLQDSAKAKELEGAVREERTWEKLVDFDDHLEDPSLDWLQNSAITA</sequence>
<name>A0A1K0G5Z5_9BASI</name>
<dbReference type="PROSITE" id="PS50249">
    <property type="entry name" value="MPN"/>
    <property type="match status" value="1"/>
</dbReference>
<dbReference type="InterPro" id="IPR037518">
    <property type="entry name" value="MPN"/>
</dbReference>
<dbReference type="GO" id="GO:0072546">
    <property type="term" value="C:EMC complex"/>
    <property type="evidence" value="ECO:0007669"/>
    <property type="project" value="InterPro"/>
</dbReference>
<evidence type="ECO:0000313" key="6">
    <source>
        <dbReference type="Proteomes" id="UP000658997"/>
    </source>
</evidence>
<reference evidence="5" key="2">
    <citation type="submission" date="2016-04" db="EMBL/GenBank/DDBJ databases">
        <authorList>
            <person name="Guldener U."/>
            <person name="Guldener U."/>
        </authorList>
    </citation>
    <scope>NUCLEOTIDE SEQUENCE [LARGE SCALE GENOMIC DNA]</scope>
    <source>
        <strain evidence="5">UB2112</strain>
    </source>
</reference>
<dbReference type="Proteomes" id="UP000179920">
    <property type="component" value="Chromosome IX"/>
</dbReference>
<protein>
    <recommendedName>
        <fullName evidence="2">MPN domain-containing protein</fullName>
    </recommendedName>
</protein>
<dbReference type="Gene3D" id="3.40.140.10">
    <property type="entry name" value="Cytidine Deaminase, domain 2"/>
    <property type="match status" value="1"/>
</dbReference>
<dbReference type="PANTHER" id="PTHR12941">
    <property type="entry name" value="ER MEMBRANE PROTEIN COMPLEX"/>
    <property type="match status" value="1"/>
</dbReference>
<dbReference type="Pfam" id="PF03665">
    <property type="entry name" value="UPF0172"/>
    <property type="match status" value="1"/>
</dbReference>
<evidence type="ECO:0000313" key="3">
    <source>
        <dbReference type="EMBL" id="SAM82952.1"/>
    </source>
</evidence>
<dbReference type="CDD" id="cd08060">
    <property type="entry name" value="MPN_UPF0172"/>
    <property type="match status" value="1"/>
</dbReference>
<comment type="similarity">
    <text evidence="1">Belongs to the EMC8/EMC9 family.</text>
</comment>
<evidence type="ECO:0000256" key="1">
    <source>
        <dbReference type="ARBA" id="ARBA00007461"/>
    </source>
</evidence>
<dbReference type="OrthoDB" id="194468at2759"/>
<gene>
    <name evidence="4" type="ORF">UBRO2_03257</name>
    <name evidence="3" type="ORF">UBRO_03497</name>
</gene>
<dbReference type="AlphaFoldDB" id="A0A1K0G5Z5"/>
<evidence type="ECO:0000313" key="4">
    <source>
        <dbReference type="EMBL" id="SYW79838.1"/>
    </source>
</evidence>
<feature type="domain" description="MPN" evidence="2">
    <location>
        <begin position="7"/>
        <end position="144"/>
    </location>
</feature>
<reference evidence="3" key="1">
    <citation type="submission" date="2016-04" db="EMBL/GenBank/DDBJ databases">
        <authorList>
            <person name="Evans L.H."/>
            <person name="Alamgir A."/>
            <person name="Owens N."/>
            <person name="Weber N.D."/>
            <person name="Virtaneva K."/>
            <person name="Barbian K."/>
            <person name="Babar A."/>
            <person name="Rosenke K."/>
        </authorList>
    </citation>
    <scope>NUCLEOTIDE SEQUENCE</scope>
    <source>
        <strain evidence="3">UB2112</strain>
    </source>
</reference>
<dbReference type="Proteomes" id="UP000658997">
    <property type="component" value="Unassembled WGS sequence"/>
</dbReference>
<keyword evidence="6" id="KW-1185">Reference proteome</keyword>
<dbReference type="EMBL" id="ULHB01000059">
    <property type="protein sequence ID" value="SYW79838.1"/>
    <property type="molecule type" value="Genomic_DNA"/>
</dbReference>
<proteinExistence type="inferred from homology"/>